<dbReference type="Proteomes" id="UP001203004">
    <property type="component" value="Unassembled WGS sequence"/>
</dbReference>
<comment type="caution">
    <text evidence="1">The sequence shown here is derived from an EMBL/GenBank/DDBJ whole genome shotgun (WGS) entry which is preliminary data.</text>
</comment>
<accession>A0ABT0MB31</accession>
<gene>
    <name evidence="1" type="ORF">M3N64_06280</name>
</gene>
<evidence type="ECO:0000313" key="1">
    <source>
        <dbReference type="EMBL" id="MCL1631555.1"/>
    </source>
</evidence>
<name>A0ABT0MB31_9BACL</name>
<protein>
    <submittedName>
        <fullName evidence="1">Uncharacterized protein</fullName>
    </submittedName>
</protein>
<evidence type="ECO:0000313" key="2">
    <source>
        <dbReference type="Proteomes" id="UP001203004"/>
    </source>
</evidence>
<keyword evidence="2" id="KW-1185">Reference proteome</keyword>
<proteinExistence type="predicted"/>
<reference evidence="1 2" key="1">
    <citation type="submission" date="2022-05" db="EMBL/GenBank/DDBJ databases">
        <title>Sporolactobacillus sp nov CPB3-1, isolated from tree bark (Mangifera indica L.).</title>
        <authorList>
            <person name="Phuengjayaem S."/>
            <person name="Tanasupawat S."/>
        </authorList>
    </citation>
    <scope>NUCLEOTIDE SEQUENCE [LARGE SCALE GENOMIC DNA]</scope>
    <source>
        <strain evidence="1 2">CPB3-1</strain>
    </source>
</reference>
<dbReference type="RefSeq" id="WP_249099745.1">
    <property type="nucleotide sequence ID" value="NZ_JAMAST010000004.1"/>
</dbReference>
<organism evidence="1 2">
    <name type="scientific">Sporolactobacillus mangiferae</name>
    <dbReference type="NCBI Taxonomy" id="2940498"/>
    <lineage>
        <taxon>Bacteria</taxon>
        <taxon>Bacillati</taxon>
        <taxon>Bacillota</taxon>
        <taxon>Bacilli</taxon>
        <taxon>Bacillales</taxon>
        <taxon>Sporolactobacillaceae</taxon>
        <taxon>Sporolactobacillus</taxon>
    </lineage>
</organism>
<sequence>MSNRYAIYEVFDGRRRIPFNIRLPKKIVEAASIRDAVNAFSLIRNLDIVDYTELPEDDVRVLFRRTDLFGESSDFGYYFRMLKYGELLEEKDPAHD</sequence>
<dbReference type="EMBL" id="JAMAST010000004">
    <property type="protein sequence ID" value="MCL1631555.1"/>
    <property type="molecule type" value="Genomic_DNA"/>
</dbReference>